<dbReference type="AlphaFoldDB" id="A0A382S8M6"/>
<name>A0A382S8M6_9ZZZZ</name>
<gene>
    <name evidence="1" type="ORF">METZ01_LOCUS359107</name>
</gene>
<protein>
    <submittedName>
        <fullName evidence="1">Uncharacterized protein</fullName>
    </submittedName>
</protein>
<reference evidence="1" key="1">
    <citation type="submission" date="2018-05" db="EMBL/GenBank/DDBJ databases">
        <authorList>
            <person name="Lanie J.A."/>
            <person name="Ng W.-L."/>
            <person name="Kazmierczak K.M."/>
            <person name="Andrzejewski T.M."/>
            <person name="Davidsen T.M."/>
            <person name="Wayne K.J."/>
            <person name="Tettelin H."/>
            <person name="Glass J.I."/>
            <person name="Rusch D."/>
            <person name="Podicherti R."/>
            <person name="Tsui H.-C.T."/>
            <person name="Winkler M.E."/>
        </authorList>
    </citation>
    <scope>NUCLEOTIDE SEQUENCE</scope>
</reference>
<evidence type="ECO:0000313" key="1">
    <source>
        <dbReference type="EMBL" id="SVD06253.1"/>
    </source>
</evidence>
<proteinExistence type="predicted"/>
<accession>A0A382S8M6</accession>
<dbReference type="EMBL" id="UINC01127251">
    <property type="protein sequence ID" value="SVD06253.1"/>
    <property type="molecule type" value="Genomic_DNA"/>
</dbReference>
<organism evidence="1">
    <name type="scientific">marine metagenome</name>
    <dbReference type="NCBI Taxonomy" id="408172"/>
    <lineage>
        <taxon>unclassified sequences</taxon>
        <taxon>metagenomes</taxon>
        <taxon>ecological metagenomes</taxon>
    </lineage>
</organism>
<sequence length="27" mass="3016">MLSYNNLMKVLLSVLLIAAHNAVFVKI</sequence>